<dbReference type="GO" id="GO:0003677">
    <property type="term" value="F:DNA binding"/>
    <property type="evidence" value="ECO:0007669"/>
    <property type="project" value="UniProtKB-KW"/>
</dbReference>
<gene>
    <name evidence="15" type="ORF">AB205_0212200</name>
</gene>
<keyword evidence="4" id="KW-0479">Metal-binding</keyword>
<feature type="domain" description="C2H2-type" evidence="14">
    <location>
        <begin position="366"/>
        <end position="393"/>
    </location>
</feature>
<feature type="domain" description="C2H2-type" evidence="14">
    <location>
        <begin position="422"/>
        <end position="445"/>
    </location>
</feature>
<evidence type="ECO:0000256" key="6">
    <source>
        <dbReference type="ARBA" id="ARBA00022771"/>
    </source>
</evidence>
<dbReference type="AlphaFoldDB" id="A0A2G9R3H0"/>
<dbReference type="InterPro" id="IPR050758">
    <property type="entry name" value="Znf_C2H2-type"/>
</dbReference>
<feature type="region of interest" description="Disordered" evidence="13">
    <location>
        <begin position="1"/>
        <end position="106"/>
    </location>
</feature>
<evidence type="ECO:0000256" key="1">
    <source>
        <dbReference type="ARBA" id="ARBA00003767"/>
    </source>
</evidence>
<evidence type="ECO:0000259" key="14">
    <source>
        <dbReference type="PROSITE" id="PS50157"/>
    </source>
</evidence>
<dbReference type="FunFam" id="3.30.160.60:FF:002343">
    <property type="entry name" value="Zinc finger protein 33A"/>
    <property type="match status" value="1"/>
</dbReference>
<feature type="domain" description="C2H2-type" evidence="14">
    <location>
        <begin position="394"/>
        <end position="421"/>
    </location>
</feature>
<dbReference type="EMBL" id="KV950613">
    <property type="protein sequence ID" value="PIO22413.1"/>
    <property type="molecule type" value="Genomic_DNA"/>
</dbReference>
<dbReference type="FunFam" id="3.30.160.60:FF:001343">
    <property type="entry name" value="Zinc finger protein 568"/>
    <property type="match status" value="1"/>
</dbReference>
<dbReference type="GO" id="GO:0005634">
    <property type="term" value="C:nucleus"/>
    <property type="evidence" value="ECO:0007669"/>
    <property type="project" value="UniProtKB-SubCell"/>
</dbReference>
<dbReference type="PANTHER" id="PTHR23234">
    <property type="entry name" value="ZNF44 PROTEIN"/>
    <property type="match status" value="1"/>
</dbReference>
<feature type="domain" description="C2H2-type" evidence="14">
    <location>
        <begin position="282"/>
        <end position="309"/>
    </location>
</feature>
<evidence type="ECO:0000256" key="12">
    <source>
        <dbReference type="PROSITE-ProRule" id="PRU00042"/>
    </source>
</evidence>
<dbReference type="PANTHER" id="PTHR23234:SF8">
    <property type="entry name" value="C2H2-TYPE DOMAIN-CONTAINING PROTEIN"/>
    <property type="match status" value="1"/>
</dbReference>
<evidence type="ECO:0000313" key="16">
    <source>
        <dbReference type="Proteomes" id="UP000228934"/>
    </source>
</evidence>
<feature type="compositionally biased region" description="Acidic residues" evidence="13">
    <location>
        <begin position="165"/>
        <end position="179"/>
    </location>
</feature>
<proteinExistence type="inferred from homology"/>
<sequence>MMENRPPLMSPDGSSNRNPPERCPHPLFSRDSTQEHQEIPQEDQDEGPIVVKVEDNKEDPYVMDDGPCKFEEIPPDIGTDASSNRNTPERCPHPLYSRDSTQKDHRISDQYLDEDLIKVKEEEEEPSVMGDDPCKEEEIPPEISTDGKYRKYNMEKHPIISPDGGLEDDDDDDTYDSSEEIPITPSFLSAHHGTDPSSDPSTRVGCFSDDSIFANHQTAHKRAKLFQSPECGEYFTRQAELISLQRSCTMEKQFLCPVCGKFFTRRESLISHQRSHVGEKPYACSECDRGFSCRKLLVRHQRIHTGEKPYSCSECSKCFSQKSTLIRHERVHTGEKPYVCSECGKCFSLRETLVSHEKTHTGEKPYSCSECGRCFSWRKLLTRHQKIHTGERPYSCSECGKGFAQKSNLVQHQRIHTGDLPYSCSECGKRFPKKSSLISHLSSHR</sequence>
<feature type="domain" description="C2H2-type" evidence="14">
    <location>
        <begin position="254"/>
        <end position="281"/>
    </location>
</feature>
<dbReference type="SMART" id="SM00355">
    <property type="entry name" value="ZnF_C2H2"/>
    <property type="match status" value="7"/>
</dbReference>
<dbReference type="InterPro" id="IPR036236">
    <property type="entry name" value="Znf_C2H2_sf"/>
</dbReference>
<evidence type="ECO:0000313" key="15">
    <source>
        <dbReference type="EMBL" id="PIO22412.1"/>
    </source>
</evidence>
<comment type="similarity">
    <text evidence="3">Belongs to the krueppel C2H2-type zinc-finger protein family.</text>
</comment>
<evidence type="ECO:0000256" key="7">
    <source>
        <dbReference type="ARBA" id="ARBA00022833"/>
    </source>
</evidence>
<feature type="domain" description="C2H2-type" evidence="14">
    <location>
        <begin position="310"/>
        <end position="337"/>
    </location>
</feature>
<dbReference type="PROSITE" id="PS00028">
    <property type="entry name" value="ZINC_FINGER_C2H2_1"/>
    <property type="match status" value="7"/>
</dbReference>
<dbReference type="SUPFAM" id="SSF57667">
    <property type="entry name" value="beta-beta-alpha zinc fingers"/>
    <property type="match status" value="5"/>
</dbReference>
<keyword evidence="11" id="KW-0539">Nucleus</keyword>
<keyword evidence="7" id="KW-0862">Zinc</keyword>
<comment type="function">
    <text evidence="1">May be involved in transcriptional regulation.</text>
</comment>
<evidence type="ECO:0000256" key="9">
    <source>
        <dbReference type="ARBA" id="ARBA00023125"/>
    </source>
</evidence>
<evidence type="ECO:0000256" key="3">
    <source>
        <dbReference type="ARBA" id="ARBA00006991"/>
    </source>
</evidence>
<dbReference type="FunFam" id="3.30.160.60:FF:000706">
    <property type="entry name" value="Zinc finger protein"/>
    <property type="match status" value="1"/>
</dbReference>
<feature type="domain" description="C2H2-type" evidence="14">
    <location>
        <begin position="338"/>
        <end position="365"/>
    </location>
</feature>
<evidence type="ECO:0000256" key="8">
    <source>
        <dbReference type="ARBA" id="ARBA00023015"/>
    </source>
</evidence>
<feature type="compositionally biased region" description="Basic and acidic residues" evidence="13">
    <location>
        <begin position="145"/>
        <end position="158"/>
    </location>
</feature>
<dbReference type="GO" id="GO:0008270">
    <property type="term" value="F:zinc ion binding"/>
    <property type="evidence" value="ECO:0007669"/>
    <property type="project" value="UniProtKB-KW"/>
</dbReference>
<keyword evidence="5" id="KW-0677">Repeat</keyword>
<comment type="subcellular location">
    <subcellularLocation>
        <location evidence="2">Nucleus</location>
    </subcellularLocation>
</comment>
<keyword evidence="8" id="KW-0805">Transcription regulation</keyword>
<accession>A0A2G9R3H0</accession>
<dbReference type="FunFam" id="3.30.160.60:FF:001270">
    <property type="entry name" value="zinc finger protein 583 isoform X1"/>
    <property type="match status" value="1"/>
</dbReference>
<evidence type="ECO:0000256" key="10">
    <source>
        <dbReference type="ARBA" id="ARBA00023163"/>
    </source>
</evidence>
<evidence type="ECO:0000256" key="5">
    <source>
        <dbReference type="ARBA" id="ARBA00022737"/>
    </source>
</evidence>
<organism evidence="15 16">
    <name type="scientific">Aquarana catesbeiana</name>
    <name type="common">American bullfrog</name>
    <name type="synonym">Rana catesbeiana</name>
    <dbReference type="NCBI Taxonomy" id="8400"/>
    <lineage>
        <taxon>Eukaryota</taxon>
        <taxon>Metazoa</taxon>
        <taxon>Chordata</taxon>
        <taxon>Craniata</taxon>
        <taxon>Vertebrata</taxon>
        <taxon>Euteleostomi</taxon>
        <taxon>Amphibia</taxon>
        <taxon>Batrachia</taxon>
        <taxon>Anura</taxon>
        <taxon>Neobatrachia</taxon>
        <taxon>Ranoidea</taxon>
        <taxon>Ranidae</taxon>
        <taxon>Aquarana</taxon>
    </lineage>
</organism>
<name>A0A2G9R3H0_AQUCT</name>
<evidence type="ECO:0000256" key="11">
    <source>
        <dbReference type="ARBA" id="ARBA00023242"/>
    </source>
</evidence>
<dbReference type="InterPro" id="IPR013087">
    <property type="entry name" value="Znf_C2H2_type"/>
</dbReference>
<evidence type="ECO:0000256" key="13">
    <source>
        <dbReference type="SAM" id="MobiDB-lite"/>
    </source>
</evidence>
<dbReference type="Proteomes" id="UP000228934">
    <property type="component" value="Unassembled WGS sequence"/>
</dbReference>
<dbReference type="FunFam" id="3.30.160.60:FF:000478">
    <property type="entry name" value="Zinc finger protein 133"/>
    <property type="match status" value="2"/>
</dbReference>
<dbReference type="FunFam" id="3.30.160.60:FF:000848">
    <property type="entry name" value="Zinc finger protein 35"/>
    <property type="match status" value="1"/>
</dbReference>
<protein>
    <recommendedName>
        <fullName evidence="14">C2H2-type domain-containing protein</fullName>
    </recommendedName>
</protein>
<dbReference type="Gene3D" id="3.30.160.60">
    <property type="entry name" value="Classic Zinc Finger"/>
    <property type="match status" value="7"/>
</dbReference>
<evidence type="ECO:0000256" key="4">
    <source>
        <dbReference type="ARBA" id="ARBA00022723"/>
    </source>
</evidence>
<dbReference type="Pfam" id="PF00096">
    <property type="entry name" value="zf-C2H2"/>
    <property type="match status" value="7"/>
</dbReference>
<dbReference type="EMBL" id="KV950613">
    <property type="protein sequence ID" value="PIO22412.1"/>
    <property type="molecule type" value="Genomic_DNA"/>
</dbReference>
<keyword evidence="10" id="KW-0804">Transcription</keyword>
<reference evidence="16" key="1">
    <citation type="journal article" date="2017" name="Nat. Commun.">
        <title>The North American bullfrog draft genome provides insight into hormonal regulation of long noncoding RNA.</title>
        <authorList>
            <person name="Hammond S.A."/>
            <person name="Warren R.L."/>
            <person name="Vandervalk B.P."/>
            <person name="Kucuk E."/>
            <person name="Khan H."/>
            <person name="Gibb E.A."/>
            <person name="Pandoh P."/>
            <person name="Kirk H."/>
            <person name="Zhao Y."/>
            <person name="Jones M."/>
            <person name="Mungall A.J."/>
            <person name="Coope R."/>
            <person name="Pleasance S."/>
            <person name="Moore R.A."/>
            <person name="Holt R.A."/>
            <person name="Round J.M."/>
            <person name="Ohora S."/>
            <person name="Walle B.V."/>
            <person name="Veldhoen N."/>
            <person name="Helbing C.C."/>
            <person name="Birol I."/>
        </authorList>
    </citation>
    <scope>NUCLEOTIDE SEQUENCE [LARGE SCALE GENOMIC DNA]</scope>
</reference>
<evidence type="ECO:0000256" key="2">
    <source>
        <dbReference type="ARBA" id="ARBA00004123"/>
    </source>
</evidence>
<feature type="compositionally biased region" description="Basic and acidic residues" evidence="13">
    <location>
        <begin position="52"/>
        <end position="72"/>
    </location>
</feature>
<keyword evidence="6 12" id="KW-0863">Zinc-finger</keyword>
<keyword evidence="16" id="KW-1185">Reference proteome</keyword>
<feature type="region of interest" description="Disordered" evidence="13">
    <location>
        <begin position="121"/>
        <end position="202"/>
    </location>
</feature>
<keyword evidence="9" id="KW-0238">DNA-binding</keyword>
<dbReference type="PROSITE" id="PS50157">
    <property type="entry name" value="ZINC_FINGER_C2H2_2"/>
    <property type="match status" value="7"/>
</dbReference>
<dbReference type="OrthoDB" id="654211at2759"/>
<reference evidence="15" key="2">
    <citation type="submission" date="2017-08" db="EMBL/GenBank/DDBJ databases">
        <title>Assembly of the North American Bullfrog Genome.</title>
        <authorList>
            <person name="Warren R.L."/>
            <person name="Vandervalk B.P."/>
            <person name="Kucuk E."/>
            <person name="Birol I."/>
            <person name="Helbing C."/>
            <person name="Pandoh P."/>
            <person name="Behsaz B."/>
            <person name="Mohamadi H."/>
            <person name="Chu J."/>
            <person name="Jackman S."/>
            <person name="Hammond S.A."/>
            <person name="Veldhoen N."/>
            <person name="Kirk H."/>
            <person name="Zhao Y."/>
            <person name="Coope R."/>
            <person name="Pleasance S."/>
            <person name="Moore R."/>
            <person name="Holt R."/>
        </authorList>
    </citation>
    <scope>NUCLEOTIDE SEQUENCE</scope>
    <source>
        <strain evidence="15">Bruno</strain>
        <tissue evidence="15">Liver</tissue>
    </source>
</reference>